<dbReference type="EMBL" id="MK500336">
    <property type="protein sequence ID" value="QBK86782.1"/>
    <property type="molecule type" value="Genomic_DNA"/>
</dbReference>
<gene>
    <name evidence="1" type="ORF">LCMAC103_01140</name>
</gene>
<accession>A0A481YUD3</accession>
<name>A0A481YUD3_9VIRU</name>
<evidence type="ECO:0000313" key="1">
    <source>
        <dbReference type="EMBL" id="QBK86782.1"/>
    </source>
</evidence>
<proteinExistence type="predicted"/>
<sequence>MLSFVLQVVSFVLCATYAVQRWRREQLRRRMEPLYVCSAVVVRGSATNCLNGLYYRTSPPEPSRRLAPPGGDWATPHFTKRARESSEPDVGLFDESHDCPQWSFYPLPCHICDCGYTSSVPLAQGRVVVNRGEPTVGDGFYHEPSVYAQLVYGTTLVWGQKSGQTVDDIEIVCGGNAAATQIQRIWRGLQGRRIALKRRYAPGLPLFLGPRGVLRTSDVQKRKKYARS</sequence>
<reference evidence="1" key="1">
    <citation type="journal article" date="2019" name="MBio">
        <title>Virus Genomes from Deep Sea Sediments Expand the Ocean Megavirome and Support Independent Origins of Viral Gigantism.</title>
        <authorList>
            <person name="Backstrom D."/>
            <person name="Yutin N."/>
            <person name="Jorgensen S.L."/>
            <person name="Dharamshi J."/>
            <person name="Homa F."/>
            <person name="Zaremba-Niedwiedzka K."/>
            <person name="Spang A."/>
            <person name="Wolf Y.I."/>
            <person name="Koonin E.V."/>
            <person name="Ettema T.J."/>
        </authorList>
    </citation>
    <scope>NUCLEOTIDE SEQUENCE</scope>
</reference>
<protein>
    <submittedName>
        <fullName evidence="1">Uncharacterized protein</fullName>
    </submittedName>
</protein>
<organism evidence="1">
    <name type="scientific">Marseillevirus LCMAC103</name>
    <dbReference type="NCBI Taxonomy" id="2506604"/>
    <lineage>
        <taxon>Viruses</taxon>
        <taxon>Varidnaviria</taxon>
        <taxon>Bamfordvirae</taxon>
        <taxon>Nucleocytoviricota</taxon>
        <taxon>Megaviricetes</taxon>
        <taxon>Pimascovirales</taxon>
        <taxon>Pimascovirales incertae sedis</taxon>
        <taxon>Marseilleviridae</taxon>
    </lineage>
</organism>
<dbReference type="PROSITE" id="PS50096">
    <property type="entry name" value="IQ"/>
    <property type="match status" value="1"/>
</dbReference>
<dbReference type="CDD" id="cd23767">
    <property type="entry name" value="IQCD"/>
    <property type="match status" value="1"/>
</dbReference>